<protein>
    <submittedName>
        <fullName evidence="2">Galactosyltransferase-related protein</fullName>
    </submittedName>
</protein>
<keyword evidence="3" id="KW-1185">Reference proteome</keyword>
<feature type="domain" description="Glycosyltransferase 2-like prokaryotic type" evidence="1">
    <location>
        <begin position="75"/>
        <end position="267"/>
    </location>
</feature>
<accession>A0AB35XBX4</accession>
<organism evidence="2 3">
    <name type="scientific">Kluyvera ascorbata</name>
    <dbReference type="NCBI Taxonomy" id="51288"/>
    <lineage>
        <taxon>Bacteria</taxon>
        <taxon>Pseudomonadati</taxon>
        <taxon>Pseudomonadota</taxon>
        <taxon>Gammaproteobacteria</taxon>
        <taxon>Enterobacterales</taxon>
        <taxon>Enterobacteriaceae</taxon>
        <taxon>Kluyvera</taxon>
    </lineage>
</organism>
<dbReference type="InterPro" id="IPR029044">
    <property type="entry name" value="Nucleotide-diphossugar_trans"/>
</dbReference>
<keyword evidence="2" id="KW-0328">Glycosyltransferase</keyword>
<gene>
    <name evidence="2" type="ORF">V4836_14610</name>
</gene>
<dbReference type="Pfam" id="PF10111">
    <property type="entry name" value="Glyco_tranf_2_2"/>
    <property type="match status" value="1"/>
</dbReference>
<dbReference type="RefSeq" id="WP_315405276.1">
    <property type="nucleotide sequence ID" value="NZ_JAVLTS010000001.1"/>
</dbReference>
<dbReference type="InterPro" id="IPR019290">
    <property type="entry name" value="GlycosylTrfase-like_prok"/>
</dbReference>
<proteinExistence type="predicted"/>
<name>A0AB35XBX4_9ENTR</name>
<evidence type="ECO:0000313" key="3">
    <source>
        <dbReference type="Proteomes" id="UP001331691"/>
    </source>
</evidence>
<dbReference type="Proteomes" id="UP001331691">
    <property type="component" value="Unassembled WGS sequence"/>
</dbReference>
<dbReference type="AlphaFoldDB" id="A0AB35XBX4"/>
<dbReference type="Gene3D" id="3.90.550.10">
    <property type="entry name" value="Spore Coat Polysaccharide Biosynthesis Protein SpsA, Chain A"/>
    <property type="match status" value="1"/>
</dbReference>
<evidence type="ECO:0000313" key="2">
    <source>
        <dbReference type="EMBL" id="MEE9655364.1"/>
    </source>
</evidence>
<dbReference type="SUPFAM" id="SSF53448">
    <property type="entry name" value="Nucleotide-diphospho-sugar transferases"/>
    <property type="match status" value="1"/>
</dbReference>
<reference evidence="2 3" key="1">
    <citation type="submission" date="2023-10" db="EMBL/GenBank/DDBJ databases">
        <title>Wastewater isolates of ESBL- and carbapenemase-producing Gram-negative bacteria from New Zealand.</title>
        <authorList>
            <person name="Straub C."/>
            <person name="Weaver L."/>
            <person name="Cornelius A."/>
            <person name="Mcgill E."/>
            <person name="Dyet K."/>
            <person name="White L."/>
            <person name="Pattis I."/>
        </authorList>
    </citation>
    <scope>NUCLEOTIDE SEQUENCE [LARGE SCALE GENOMIC DNA]</scope>
    <source>
        <strain evidence="2 3">ESBL09</strain>
    </source>
</reference>
<sequence length="339" mass="39978">MHEKKNGVLTCIVPIDLRRRPKDIISRAANLSMAAMKDNVSISFGLNYSNDRYERLFIEKMSAFSNVSIELVKQKKEVNLSSLRNAAFSNVGTDDLVLLDVDIYPDFSIFIKDIKNNYYEKDKFIIYPCLYLSKSGSKALKNNNLRRIDLLEKYFLFHRMHFLHLASPSSITLMKKHIYKEIGGFNESYIGHGYEDFDFLIRLCKFYSILPEDTDSFIDKPSRSPLFAIGFRRFLGRLCFPKLLSKEILLHIYHDKYQCESDNYYEFKKNNFCFFKNEHHVFFKNEISDANDTLISEFINYVSMNKGSIHDYSIYFENKPGHIDRLDTFKRRLRFLLNG</sequence>
<dbReference type="EMBL" id="JAZKKV010000001">
    <property type="protein sequence ID" value="MEE9655364.1"/>
    <property type="molecule type" value="Genomic_DNA"/>
</dbReference>
<keyword evidence="2" id="KW-0808">Transferase</keyword>
<evidence type="ECO:0000259" key="1">
    <source>
        <dbReference type="Pfam" id="PF10111"/>
    </source>
</evidence>
<comment type="caution">
    <text evidence="2">The sequence shown here is derived from an EMBL/GenBank/DDBJ whole genome shotgun (WGS) entry which is preliminary data.</text>
</comment>
<dbReference type="GO" id="GO:0016757">
    <property type="term" value="F:glycosyltransferase activity"/>
    <property type="evidence" value="ECO:0007669"/>
    <property type="project" value="UniProtKB-KW"/>
</dbReference>